<evidence type="ECO:0000256" key="2">
    <source>
        <dbReference type="ARBA" id="ARBA00022692"/>
    </source>
</evidence>
<dbReference type="InterPro" id="IPR008253">
    <property type="entry name" value="Marvel"/>
</dbReference>
<comment type="caution">
    <text evidence="9">The sequence shown here is derived from an EMBL/GenBank/DDBJ whole genome shotgun (WGS) entry which is preliminary data.</text>
</comment>
<evidence type="ECO:0000259" key="8">
    <source>
        <dbReference type="Pfam" id="PF01284"/>
    </source>
</evidence>
<evidence type="ECO:0000256" key="7">
    <source>
        <dbReference type="SAM" id="SignalP"/>
    </source>
</evidence>
<keyword evidence="4 6" id="KW-0472">Membrane</keyword>
<evidence type="ECO:0000256" key="1">
    <source>
        <dbReference type="ARBA" id="ARBA00004141"/>
    </source>
</evidence>
<organism evidence="9 10">
    <name type="scientific">Talaromyces amestolkiae</name>
    <dbReference type="NCBI Taxonomy" id="1196081"/>
    <lineage>
        <taxon>Eukaryota</taxon>
        <taxon>Fungi</taxon>
        <taxon>Dikarya</taxon>
        <taxon>Ascomycota</taxon>
        <taxon>Pezizomycotina</taxon>
        <taxon>Eurotiomycetes</taxon>
        <taxon>Eurotiomycetidae</taxon>
        <taxon>Eurotiales</taxon>
        <taxon>Trichocomaceae</taxon>
        <taxon>Talaromyces</taxon>
        <taxon>Talaromyces sect. Talaromyces</taxon>
    </lineage>
</organism>
<evidence type="ECO:0000313" key="9">
    <source>
        <dbReference type="EMBL" id="RAO73749.1"/>
    </source>
</evidence>
<dbReference type="EMBL" id="MIKG01000026">
    <property type="protein sequence ID" value="RAO73749.1"/>
    <property type="molecule type" value="Genomic_DNA"/>
</dbReference>
<dbReference type="AlphaFoldDB" id="A0A364LD98"/>
<name>A0A364LD98_TALAM</name>
<dbReference type="OrthoDB" id="2117453at2759"/>
<dbReference type="Proteomes" id="UP000249363">
    <property type="component" value="Unassembled WGS sequence"/>
</dbReference>
<evidence type="ECO:0000256" key="3">
    <source>
        <dbReference type="ARBA" id="ARBA00022989"/>
    </source>
</evidence>
<reference evidence="9 10" key="1">
    <citation type="journal article" date="2017" name="Biotechnol. Biofuels">
        <title>Differential beta-glucosidase expression as a function of carbon source availability in Talaromyces amestolkiae: a genomic and proteomic approach.</title>
        <authorList>
            <person name="de Eugenio L.I."/>
            <person name="Mendez-Liter J.A."/>
            <person name="Nieto-Dominguez M."/>
            <person name="Alonso L."/>
            <person name="Gil-Munoz J."/>
            <person name="Barriuso J."/>
            <person name="Prieto A."/>
            <person name="Martinez M.J."/>
        </authorList>
    </citation>
    <scope>NUCLEOTIDE SEQUENCE [LARGE SCALE GENOMIC DNA]</scope>
    <source>
        <strain evidence="9 10">CIB</strain>
    </source>
</reference>
<gene>
    <name evidence="9" type="ORF">BHQ10_009761</name>
</gene>
<dbReference type="STRING" id="1196081.A0A364LD98"/>
<dbReference type="Pfam" id="PF01284">
    <property type="entry name" value="MARVEL"/>
    <property type="match status" value="1"/>
</dbReference>
<evidence type="ECO:0000256" key="6">
    <source>
        <dbReference type="SAM" id="Phobius"/>
    </source>
</evidence>
<keyword evidence="3 6" id="KW-1133">Transmembrane helix</keyword>
<feature type="signal peptide" evidence="7">
    <location>
        <begin position="1"/>
        <end position="17"/>
    </location>
</feature>
<keyword evidence="10" id="KW-1185">Reference proteome</keyword>
<protein>
    <recommendedName>
        <fullName evidence="8">MARVEL domain-containing protein</fullName>
    </recommendedName>
</protein>
<sequence length="203" mass="22404">MTLFSTIMLSLLGFGLASSITELGMVAYGVWFYGQSVTYEYYCGYSICDETVKGHVPDVVSFLMFAAVWSTLVTAVAIGLPLWYHTRDGHHHNKWLAPTLIVLYFLTWVFWLAGFAYLAYLIGSNGTGIIAAILAFAIINWLLYTAIFIFSFLAIFDVMQGEWPGYLVMKGRDSSAGPAANETTAYSGAPAEPKYEGNHELTA</sequence>
<evidence type="ECO:0000256" key="5">
    <source>
        <dbReference type="SAM" id="MobiDB-lite"/>
    </source>
</evidence>
<evidence type="ECO:0000256" key="4">
    <source>
        <dbReference type="ARBA" id="ARBA00023136"/>
    </source>
</evidence>
<feature type="transmembrane region" description="Helical" evidence="6">
    <location>
        <begin position="95"/>
        <end position="123"/>
    </location>
</feature>
<feature type="transmembrane region" description="Helical" evidence="6">
    <location>
        <begin position="59"/>
        <end position="83"/>
    </location>
</feature>
<accession>A0A364LD98</accession>
<feature type="transmembrane region" description="Helical" evidence="6">
    <location>
        <begin position="129"/>
        <end position="156"/>
    </location>
</feature>
<feature type="region of interest" description="Disordered" evidence="5">
    <location>
        <begin position="179"/>
        <end position="203"/>
    </location>
</feature>
<feature type="domain" description="MARVEL" evidence="8">
    <location>
        <begin position="9"/>
        <end position="150"/>
    </location>
</feature>
<keyword evidence="2 6" id="KW-0812">Transmembrane</keyword>
<dbReference type="GeneID" id="63798975"/>
<dbReference type="GO" id="GO:0016020">
    <property type="term" value="C:membrane"/>
    <property type="evidence" value="ECO:0007669"/>
    <property type="project" value="UniProtKB-SubCell"/>
</dbReference>
<feature type="compositionally biased region" description="Basic and acidic residues" evidence="5">
    <location>
        <begin position="193"/>
        <end position="203"/>
    </location>
</feature>
<proteinExistence type="predicted"/>
<dbReference type="RefSeq" id="XP_040738263.1">
    <property type="nucleotide sequence ID" value="XM_040882711.1"/>
</dbReference>
<feature type="chain" id="PRO_5016643774" description="MARVEL domain-containing protein" evidence="7">
    <location>
        <begin position="18"/>
        <end position="203"/>
    </location>
</feature>
<evidence type="ECO:0000313" key="10">
    <source>
        <dbReference type="Proteomes" id="UP000249363"/>
    </source>
</evidence>
<comment type="subcellular location">
    <subcellularLocation>
        <location evidence="1">Membrane</location>
        <topology evidence="1">Multi-pass membrane protein</topology>
    </subcellularLocation>
</comment>
<keyword evidence="7" id="KW-0732">Signal</keyword>